<dbReference type="InterPro" id="IPR027417">
    <property type="entry name" value="P-loop_NTPase"/>
</dbReference>
<dbReference type="Gene3D" id="3.40.50.300">
    <property type="entry name" value="P-loop containing nucleotide triphosphate hydrolases"/>
    <property type="match status" value="2"/>
</dbReference>
<keyword evidence="5" id="KW-0238">DNA-binding</keyword>
<dbReference type="SUPFAM" id="SSF52540">
    <property type="entry name" value="P-loop containing nucleoside triphosphate hydrolases"/>
    <property type="match status" value="1"/>
</dbReference>
<dbReference type="InterPro" id="IPR014016">
    <property type="entry name" value="UvrD-like_ATP-bd"/>
</dbReference>
<dbReference type="InterPro" id="IPR000212">
    <property type="entry name" value="DNA_helicase_UvrD/REP"/>
</dbReference>
<evidence type="ECO:0000256" key="1">
    <source>
        <dbReference type="ARBA" id="ARBA00022741"/>
    </source>
</evidence>
<dbReference type="EMBL" id="SRXV01000003">
    <property type="protein sequence ID" value="TGY92398.1"/>
    <property type="molecule type" value="Genomic_DNA"/>
</dbReference>
<dbReference type="GO" id="GO:0005524">
    <property type="term" value="F:ATP binding"/>
    <property type="evidence" value="ECO:0007669"/>
    <property type="project" value="UniProtKB-UniRule"/>
</dbReference>
<dbReference type="Pfam" id="PF00580">
    <property type="entry name" value="UvrD-helicase"/>
    <property type="match status" value="2"/>
</dbReference>
<dbReference type="GO" id="GO:0003677">
    <property type="term" value="F:DNA binding"/>
    <property type="evidence" value="ECO:0007669"/>
    <property type="project" value="UniProtKB-KW"/>
</dbReference>
<sequence>MSLDDKREEAAAIQRRIVQSPNAVYVAACPGAGKTRVLVERAQRILSDLSSRRGVAILTFSNAAVDEIEKRFGHDYPPFPSFLGTFDSFLWRFLIAPFGTDQGVAARLVPDLGDQLISPTMGRRGGKPMRAFPLRLFDRHTGRLRTDLLGDDRLLVAQVQNAAQYEGFASAVWRNRKQAGYLDYEDARSLAQARIEADAFRPILSALVARFAELIVDEAQDCNPSDLRVIQSLRERGLPVSVIGDSDQAIYGFRHGSAPELRRFAERFGEGDRHRMTGNFRSVSGVSGLASLFREPTPNDEIGALCAKEAEVDGGYVLSYRPYRNTVPASVGQKFIEILEAADLSPFDAPVLAHRENAARRAVGLRSIDRSRQKSFAVRLASNVAAYNAAERHWRTKVSAIDAVIGQLFEYLDLIDEDESFHQALVRHEVELSDYRGAVVDLIAEISPQEEEAEDPSAWLARVKAVFEARIDGGRSRLLNRPRENGISDLKSALIIRDNASCPVSTIHSVKGQQFAAVCVVIPPRNAEELVERLERGQIGEPERVLYVGLTRGQRIAALAVPEVISERLVAITRRLEITFILKKC</sequence>
<keyword evidence="10" id="KW-1185">Reference proteome</keyword>
<keyword evidence="4 7" id="KW-0067">ATP-binding</keyword>
<gene>
    <name evidence="9" type="ORF">E5162_12185</name>
</gene>
<evidence type="ECO:0000313" key="9">
    <source>
        <dbReference type="EMBL" id="TGY92398.1"/>
    </source>
</evidence>
<evidence type="ECO:0000256" key="3">
    <source>
        <dbReference type="ARBA" id="ARBA00022806"/>
    </source>
</evidence>
<dbReference type="GO" id="GO:0016787">
    <property type="term" value="F:hydrolase activity"/>
    <property type="evidence" value="ECO:0007669"/>
    <property type="project" value="UniProtKB-UniRule"/>
</dbReference>
<dbReference type="PANTHER" id="PTHR11070">
    <property type="entry name" value="UVRD / RECB / PCRA DNA HELICASE FAMILY MEMBER"/>
    <property type="match status" value="1"/>
</dbReference>
<accession>A0A4S2H9W8</accession>
<feature type="binding site" evidence="7">
    <location>
        <begin position="28"/>
        <end position="35"/>
    </location>
    <ligand>
        <name>ATP</name>
        <dbReference type="ChEBI" id="CHEBI:30616"/>
    </ligand>
</feature>
<dbReference type="Proteomes" id="UP000305451">
    <property type="component" value="Unassembled WGS sequence"/>
</dbReference>
<proteinExistence type="predicted"/>
<dbReference type="GO" id="GO:0043138">
    <property type="term" value="F:3'-5' DNA helicase activity"/>
    <property type="evidence" value="ECO:0007669"/>
    <property type="project" value="TreeGrafter"/>
</dbReference>
<comment type="caution">
    <text evidence="9">The sequence shown here is derived from an EMBL/GenBank/DDBJ whole genome shotgun (WGS) entry which is preliminary data.</text>
</comment>
<dbReference type="OrthoDB" id="384988at2"/>
<dbReference type="Gene3D" id="1.10.10.160">
    <property type="match status" value="1"/>
</dbReference>
<evidence type="ECO:0000256" key="5">
    <source>
        <dbReference type="ARBA" id="ARBA00023125"/>
    </source>
</evidence>
<keyword evidence="1 7" id="KW-0547">Nucleotide-binding</keyword>
<reference evidence="9 10" key="1">
    <citation type="journal article" date="2013" name="Int. J. Syst. Evol. Microbiol.">
        <title>Marinicauda pacifica gen. nov., sp. nov., a prosthecate alphaproteobacterium of the family Hyphomonadaceae isolated from deep seawater.</title>
        <authorList>
            <person name="Zhang X.Y."/>
            <person name="Li G.W."/>
            <person name="Wang C.S."/>
            <person name="Zhang Y.J."/>
            <person name="Xu X.W."/>
            <person name="Li H."/>
            <person name="Liu A."/>
            <person name="Liu C."/>
            <person name="Xie B.B."/>
            <person name="Qin Q.L."/>
            <person name="Xu Z."/>
            <person name="Chen X.L."/>
            <person name="Zhou B.C."/>
            <person name="Zhang Y.Z."/>
        </authorList>
    </citation>
    <scope>NUCLEOTIDE SEQUENCE [LARGE SCALE GENOMIC DNA]</scope>
    <source>
        <strain evidence="9 10">P-1 km-3</strain>
    </source>
</reference>
<dbReference type="InterPro" id="IPR013986">
    <property type="entry name" value="DExx_box_DNA_helicase_dom_sf"/>
</dbReference>
<name>A0A4S2H9W8_9PROT</name>
<feature type="domain" description="UvrD-like helicase ATP-binding" evidence="8">
    <location>
        <begin position="7"/>
        <end position="283"/>
    </location>
</feature>
<evidence type="ECO:0000256" key="6">
    <source>
        <dbReference type="ARBA" id="ARBA00034923"/>
    </source>
</evidence>
<evidence type="ECO:0000259" key="8">
    <source>
        <dbReference type="PROSITE" id="PS51198"/>
    </source>
</evidence>
<dbReference type="GO" id="GO:0000725">
    <property type="term" value="P:recombinational repair"/>
    <property type="evidence" value="ECO:0007669"/>
    <property type="project" value="TreeGrafter"/>
</dbReference>
<keyword evidence="3 7" id="KW-0347">Helicase</keyword>
<evidence type="ECO:0000256" key="2">
    <source>
        <dbReference type="ARBA" id="ARBA00022801"/>
    </source>
</evidence>
<dbReference type="RefSeq" id="WP_135945532.1">
    <property type="nucleotide sequence ID" value="NZ_BMEI01000003.1"/>
</dbReference>
<dbReference type="PANTHER" id="PTHR11070:SF2">
    <property type="entry name" value="ATP-DEPENDENT DNA HELICASE SRS2"/>
    <property type="match status" value="1"/>
</dbReference>
<evidence type="ECO:0000313" key="10">
    <source>
        <dbReference type="Proteomes" id="UP000305451"/>
    </source>
</evidence>
<dbReference type="AlphaFoldDB" id="A0A4S2H9W8"/>
<organism evidence="9 10">
    <name type="scientific">Marinicauda pacifica</name>
    <dbReference type="NCBI Taxonomy" id="1133559"/>
    <lineage>
        <taxon>Bacteria</taxon>
        <taxon>Pseudomonadati</taxon>
        <taxon>Pseudomonadota</taxon>
        <taxon>Alphaproteobacteria</taxon>
        <taxon>Maricaulales</taxon>
        <taxon>Maricaulaceae</taxon>
        <taxon>Marinicauda</taxon>
    </lineage>
</organism>
<evidence type="ECO:0000256" key="4">
    <source>
        <dbReference type="ARBA" id="ARBA00022840"/>
    </source>
</evidence>
<evidence type="ECO:0000256" key="7">
    <source>
        <dbReference type="PROSITE-ProRule" id="PRU00560"/>
    </source>
</evidence>
<protein>
    <recommendedName>
        <fullName evidence="6">DNA 3'-5' helicase II</fullName>
    </recommendedName>
</protein>
<dbReference type="PROSITE" id="PS51198">
    <property type="entry name" value="UVRD_HELICASE_ATP_BIND"/>
    <property type="match status" value="1"/>
</dbReference>
<keyword evidence="2 7" id="KW-0378">Hydrolase</keyword>